<keyword evidence="4" id="KW-0963">Cytoplasm</keyword>
<dbReference type="OMA" id="YGFFCRA"/>
<dbReference type="OrthoDB" id="2401875at2759"/>
<keyword evidence="16" id="KW-0753">Steroid metabolism</keyword>
<dbReference type="GO" id="GO:0019287">
    <property type="term" value="P:isopentenyl diphosphate biosynthetic process, mevalonate pathway"/>
    <property type="evidence" value="ECO:0007669"/>
    <property type="project" value="UniProtKB-UniPathway"/>
</dbReference>
<proteinExistence type="predicted"/>
<dbReference type="KEGG" id="phu:Phum_PHUM349800"/>
<evidence type="ECO:0000256" key="3">
    <source>
        <dbReference type="ARBA" id="ARBA00012958"/>
    </source>
</evidence>
<organism>
    <name type="scientific">Pediculus humanus subsp. corporis</name>
    <name type="common">Body louse</name>
    <dbReference type="NCBI Taxonomy" id="121224"/>
    <lineage>
        <taxon>Eukaryota</taxon>
        <taxon>Metazoa</taxon>
        <taxon>Ecdysozoa</taxon>
        <taxon>Arthropoda</taxon>
        <taxon>Hexapoda</taxon>
        <taxon>Insecta</taxon>
        <taxon>Pterygota</taxon>
        <taxon>Neoptera</taxon>
        <taxon>Paraneoptera</taxon>
        <taxon>Psocodea</taxon>
        <taxon>Troctomorpha</taxon>
        <taxon>Phthiraptera</taxon>
        <taxon>Anoplura</taxon>
        <taxon>Pediculidae</taxon>
        <taxon>Pediculus</taxon>
    </lineage>
</organism>
<dbReference type="PANTHER" id="PTHR13101">
    <property type="entry name" value="PHOSPHOMEVALONATE KINASE"/>
    <property type="match status" value="1"/>
</dbReference>
<keyword evidence="7 19" id="KW-0808">Transferase</keyword>
<comment type="pathway">
    <text evidence="2">Isoprenoid biosynthesis; isopentenyl diphosphate biosynthesis via mevalonate pathway; isopentenyl diphosphate from (R)-mevalonate: step 2/3.</text>
</comment>
<dbReference type="EMBL" id="DS235354">
    <property type="protein sequence ID" value="EEB15119.1"/>
    <property type="molecule type" value="Genomic_DNA"/>
</dbReference>
<evidence type="ECO:0000256" key="1">
    <source>
        <dbReference type="ARBA" id="ARBA00004514"/>
    </source>
</evidence>
<dbReference type="GeneID" id="8231944"/>
<evidence type="ECO:0000256" key="12">
    <source>
        <dbReference type="ARBA" id="ARBA00022955"/>
    </source>
</evidence>
<feature type="binding site" evidence="18">
    <location>
        <position position="142"/>
    </location>
    <ligand>
        <name>ATP</name>
        <dbReference type="ChEBI" id="CHEBI:30616"/>
    </ligand>
</feature>
<evidence type="ECO:0000256" key="13">
    <source>
        <dbReference type="ARBA" id="ARBA00023011"/>
    </source>
</evidence>
<dbReference type="FunCoup" id="E0VP13">
    <property type="interactions" value="617"/>
</dbReference>
<dbReference type="InParanoid" id="E0VP13"/>
<keyword evidence="5" id="KW-0444">Lipid biosynthesis</keyword>
<dbReference type="Proteomes" id="UP000009046">
    <property type="component" value="Unassembled WGS sequence"/>
</dbReference>
<dbReference type="HOGENOM" id="CLU_092097_0_0_1"/>
<dbReference type="PIRSF" id="PIRSF036639">
    <property type="entry name" value="PMK_anim"/>
    <property type="match status" value="1"/>
</dbReference>
<dbReference type="EnsemblMetazoa" id="PHUM349800-RA">
    <property type="protein sequence ID" value="PHUM349800-PA"/>
    <property type="gene ID" value="PHUM349800"/>
</dbReference>
<keyword evidence="13" id="KW-0756">Sterol biosynthesis</keyword>
<dbReference type="EC" id="2.7.4.2" evidence="3"/>
<keyword evidence="14" id="KW-0443">Lipid metabolism</keyword>
<evidence type="ECO:0000256" key="4">
    <source>
        <dbReference type="ARBA" id="ARBA00022490"/>
    </source>
</evidence>
<evidence type="ECO:0000256" key="11">
    <source>
        <dbReference type="ARBA" id="ARBA00022840"/>
    </source>
</evidence>
<evidence type="ECO:0000256" key="6">
    <source>
        <dbReference type="ARBA" id="ARBA00022548"/>
    </source>
</evidence>
<sequence length="193" mass="22597">MENEHNPVCVLLFSGKRKSGKDYVTNKLLEICGEEKVVIIKISAPIKDYFAKSSNLNFDELLGSGEYKEKYRKDMIIWSDKMREKDAGVFCKSAIEMFNAYSKPIWIISDIRRKTDISWFKDNFMNVKTIRIEADEQVRKSRGWDFTPGIDDVASECDLDDYQLWDWKLTNNGQDNDELDSVNVIFNYIKNFL</sequence>
<keyword evidence="10" id="KW-0152">Cholesterol biosynthesis</keyword>
<evidence type="ECO:0000256" key="16">
    <source>
        <dbReference type="ARBA" id="ARBA00023221"/>
    </source>
</evidence>
<dbReference type="AlphaFoldDB" id="E0VP13"/>
<dbReference type="CTD" id="8231944"/>
<comment type="subcellular location">
    <subcellularLocation>
        <location evidence="1">Cytoplasm</location>
        <location evidence="1">Cytosol</location>
    </subcellularLocation>
</comment>
<evidence type="ECO:0000256" key="10">
    <source>
        <dbReference type="ARBA" id="ARBA00022778"/>
    </source>
</evidence>
<evidence type="ECO:0000256" key="15">
    <source>
        <dbReference type="ARBA" id="ARBA00023166"/>
    </source>
</evidence>
<evidence type="ECO:0000313" key="20">
    <source>
        <dbReference type="EnsemblMetazoa" id="PHUM349800-PA"/>
    </source>
</evidence>
<keyword evidence="11 18" id="KW-0067">ATP-binding</keyword>
<dbReference type="GO" id="GO:0005829">
    <property type="term" value="C:cytosol"/>
    <property type="evidence" value="ECO:0007669"/>
    <property type="project" value="UniProtKB-SubCell"/>
</dbReference>
<dbReference type="STRING" id="121224.E0VP13"/>
<evidence type="ECO:0000313" key="19">
    <source>
        <dbReference type="EMBL" id="EEB15119.1"/>
    </source>
</evidence>
<dbReference type="GO" id="GO:0004631">
    <property type="term" value="F:phosphomevalonate kinase activity"/>
    <property type="evidence" value="ECO:0007669"/>
    <property type="project" value="UniProtKB-EC"/>
</dbReference>
<dbReference type="GO" id="GO:0005524">
    <property type="term" value="F:ATP binding"/>
    <property type="evidence" value="ECO:0007669"/>
    <property type="project" value="UniProtKB-KW"/>
</dbReference>
<dbReference type="SUPFAM" id="SSF52540">
    <property type="entry name" value="P-loop containing nucleoside triphosphate hydrolases"/>
    <property type="match status" value="1"/>
</dbReference>
<dbReference type="InterPro" id="IPR005919">
    <property type="entry name" value="Pmev_kin_anim"/>
</dbReference>
<keyword evidence="6" id="KW-0153">Cholesterol metabolism</keyword>
<dbReference type="UniPathway" id="UPA00057">
    <property type="reaction ID" value="UER00099"/>
</dbReference>
<evidence type="ECO:0000256" key="17">
    <source>
        <dbReference type="ARBA" id="ARBA00034549"/>
    </source>
</evidence>
<reference evidence="19" key="1">
    <citation type="submission" date="2007-04" db="EMBL/GenBank/DDBJ databases">
        <title>Annotation of Pediculus humanus corporis strain USDA.</title>
        <authorList>
            <person name="Kirkness E."/>
            <person name="Hannick L."/>
            <person name="Hass B."/>
            <person name="Bruggner R."/>
            <person name="Lawson D."/>
            <person name="Bidwell S."/>
            <person name="Joardar V."/>
            <person name="Caler E."/>
            <person name="Walenz B."/>
            <person name="Inman J."/>
            <person name="Schobel S."/>
            <person name="Galinsky K."/>
            <person name="Amedeo P."/>
            <person name="Strausberg R."/>
        </authorList>
    </citation>
    <scope>NUCLEOTIDE SEQUENCE</scope>
    <source>
        <strain evidence="19">USDA</strain>
    </source>
</reference>
<evidence type="ECO:0000256" key="9">
    <source>
        <dbReference type="ARBA" id="ARBA00022777"/>
    </source>
</evidence>
<protein>
    <recommendedName>
        <fullName evidence="17">Phosphomevalonate kinase</fullName>
        <ecNumber evidence="3">2.7.4.2</ecNumber>
    </recommendedName>
</protein>
<reference evidence="19" key="2">
    <citation type="submission" date="2007-04" db="EMBL/GenBank/DDBJ databases">
        <title>The genome of the human body louse.</title>
        <authorList>
            <consortium name="The Human Body Louse Genome Consortium"/>
            <person name="Kirkness E."/>
            <person name="Walenz B."/>
            <person name="Hass B."/>
            <person name="Bruggner R."/>
            <person name="Strausberg R."/>
        </authorList>
    </citation>
    <scope>NUCLEOTIDE SEQUENCE</scope>
    <source>
        <strain evidence="19">USDA</strain>
    </source>
</reference>
<name>E0VP13_PEDHC</name>
<gene>
    <name evidence="20" type="primary">8231944</name>
    <name evidence="19" type="ORF">Phum_PHUM349800</name>
</gene>
<keyword evidence="15" id="KW-1207">Sterol metabolism</keyword>
<evidence type="ECO:0000313" key="21">
    <source>
        <dbReference type="Proteomes" id="UP000009046"/>
    </source>
</evidence>
<dbReference type="Gene3D" id="3.40.50.300">
    <property type="entry name" value="P-loop containing nucleotide triphosphate hydrolases"/>
    <property type="match status" value="1"/>
</dbReference>
<dbReference type="Pfam" id="PF04275">
    <property type="entry name" value="P-mevalo_kinase"/>
    <property type="match status" value="1"/>
</dbReference>
<keyword evidence="21" id="KW-1185">Reference proteome</keyword>
<dbReference type="VEuPathDB" id="VectorBase:PHUM349800"/>
<keyword evidence="8 18" id="KW-0547">Nucleotide-binding</keyword>
<evidence type="ECO:0000256" key="2">
    <source>
        <dbReference type="ARBA" id="ARBA00005017"/>
    </source>
</evidence>
<keyword evidence="12" id="KW-0752">Steroid biosynthesis</keyword>
<keyword evidence="9 19" id="KW-0418">Kinase</keyword>
<evidence type="ECO:0000256" key="14">
    <source>
        <dbReference type="ARBA" id="ARBA00023098"/>
    </source>
</evidence>
<feature type="binding site" evidence="18">
    <location>
        <begin position="16"/>
        <end position="22"/>
    </location>
    <ligand>
        <name>ATP</name>
        <dbReference type="ChEBI" id="CHEBI:30616"/>
    </ligand>
</feature>
<dbReference type="RefSeq" id="XP_002427857.1">
    <property type="nucleotide sequence ID" value="XM_002427812.1"/>
</dbReference>
<evidence type="ECO:0000256" key="7">
    <source>
        <dbReference type="ARBA" id="ARBA00022679"/>
    </source>
</evidence>
<feature type="binding site" evidence="18">
    <location>
        <position position="171"/>
    </location>
    <ligand>
        <name>ATP</name>
        <dbReference type="ChEBI" id="CHEBI:30616"/>
    </ligand>
</feature>
<dbReference type="eggNOG" id="ENOG502RXWP">
    <property type="taxonomic scope" value="Eukaryota"/>
</dbReference>
<accession>E0VP13</accession>
<reference evidence="20" key="3">
    <citation type="submission" date="2020-05" db="UniProtKB">
        <authorList>
            <consortium name="EnsemblMetazoa"/>
        </authorList>
    </citation>
    <scope>IDENTIFICATION</scope>
    <source>
        <strain evidence="20">USDA</strain>
    </source>
</reference>
<dbReference type="GO" id="GO:0006695">
    <property type="term" value="P:cholesterol biosynthetic process"/>
    <property type="evidence" value="ECO:0007669"/>
    <property type="project" value="UniProtKB-KW"/>
</dbReference>
<dbReference type="NCBIfam" id="TIGR01223">
    <property type="entry name" value="Pmev_kin_anim"/>
    <property type="match status" value="1"/>
</dbReference>
<dbReference type="FunFam" id="3.40.50.300:FF:001026">
    <property type="entry name" value="Phosphomevalonate kinase"/>
    <property type="match status" value="1"/>
</dbReference>
<dbReference type="EMBL" id="AAZO01004067">
    <property type="status" value="NOT_ANNOTATED_CDS"/>
    <property type="molecule type" value="Genomic_DNA"/>
</dbReference>
<dbReference type="InterPro" id="IPR027417">
    <property type="entry name" value="P-loop_NTPase"/>
</dbReference>
<evidence type="ECO:0000256" key="8">
    <source>
        <dbReference type="ARBA" id="ARBA00022741"/>
    </source>
</evidence>
<dbReference type="PANTHER" id="PTHR13101:SF1">
    <property type="entry name" value="PHOSPHOMEVALONATE KINASE"/>
    <property type="match status" value="1"/>
</dbReference>
<evidence type="ECO:0000256" key="5">
    <source>
        <dbReference type="ARBA" id="ARBA00022516"/>
    </source>
</evidence>
<evidence type="ECO:0000256" key="18">
    <source>
        <dbReference type="PIRSR" id="PIRSR036639-1"/>
    </source>
</evidence>